<name>A0A094ZLE9_SCHHA</name>
<dbReference type="InterPro" id="IPR032157">
    <property type="entry name" value="PAC4"/>
</dbReference>
<reference evidence="1" key="1">
    <citation type="journal article" date="2012" name="Nat. Genet.">
        <title>Whole-genome sequence of Schistosoma haematobium.</title>
        <authorList>
            <person name="Young N.D."/>
            <person name="Jex A.R."/>
            <person name="Li B."/>
            <person name="Liu S."/>
            <person name="Yang L."/>
            <person name="Xiong Z."/>
            <person name="Li Y."/>
            <person name="Cantacessi C."/>
            <person name="Hall R.S."/>
            <person name="Xu X."/>
            <person name="Chen F."/>
            <person name="Wu X."/>
            <person name="Zerlotini A."/>
            <person name="Oliveira G."/>
            <person name="Hofmann A."/>
            <person name="Zhang G."/>
            <person name="Fang X."/>
            <person name="Kang Y."/>
            <person name="Campbell B.E."/>
            <person name="Loukas A."/>
            <person name="Ranganathan S."/>
            <person name="Rollinson D."/>
            <person name="Rinaldi G."/>
            <person name="Brindley P.J."/>
            <person name="Yang H."/>
            <person name="Wang J."/>
            <person name="Wang J."/>
            <person name="Gasser R.B."/>
        </authorList>
    </citation>
    <scope>NUCLEOTIDE SEQUENCE [LARGE SCALE GENOMIC DNA]</scope>
</reference>
<sequence>MDNYRGSLLIRFYRHVHASCRQLKFATQQMLCEFNELLPFDSRQIICELKEYNIQLKLLFLQLNGCLFVWLGNEESKLSGLSVCLPSQISTFDQHSATIYSVTGASRNPFSEYEENLSCKISKRFHCPVFVSISLPHEFAPLWNHVNVITQSTLGQKAEHCIFENLSTIVLS</sequence>
<accession>A0A094ZLE9</accession>
<organism evidence="1">
    <name type="scientific">Schistosoma haematobium</name>
    <name type="common">Blood fluke</name>
    <dbReference type="NCBI Taxonomy" id="6185"/>
    <lineage>
        <taxon>Eukaryota</taxon>
        <taxon>Metazoa</taxon>
        <taxon>Spiralia</taxon>
        <taxon>Lophotrochozoa</taxon>
        <taxon>Platyhelminthes</taxon>
        <taxon>Trematoda</taxon>
        <taxon>Digenea</taxon>
        <taxon>Strigeidida</taxon>
        <taxon>Schistosomatoidea</taxon>
        <taxon>Schistosomatidae</taxon>
        <taxon>Schistosoma</taxon>
    </lineage>
</organism>
<proteinExistence type="predicted"/>
<dbReference type="AlphaFoldDB" id="A0A094ZLE9"/>
<protein>
    <submittedName>
        <fullName evidence="1">Uncharacterized protein</fullName>
    </submittedName>
</protein>
<dbReference type="Pfam" id="PF16093">
    <property type="entry name" value="PAC4"/>
    <property type="match status" value="1"/>
</dbReference>
<evidence type="ECO:0000313" key="1">
    <source>
        <dbReference type="EMBL" id="KGB35515.1"/>
    </source>
</evidence>
<dbReference type="GO" id="GO:0043248">
    <property type="term" value="P:proteasome assembly"/>
    <property type="evidence" value="ECO:0007669"/>
    <property type="project" value="InterPro"/>
</dbReference>
<gene>
    <name evidence="1" type="ORF">MS3_03773</name>
</gene>
<dbReference type="EMBL" id="KL250693">
    <property type="protein sequence ID" value="KGB35515.1"/>
    <property type="molecule type" value="Genomic_DNA"/>
</dbReference>